<dbReference type="RefSeq" id="WP_184787010.1">
    <property type="nucleotide sequence ID" value="NZ_BONT01000044.1"/>
</dbReference>
<organism evidence="2 3">
    <name type="scientific">Phytomonospora endophytica</name>
    <dbReference type="NCBI Taxonomy" id="714109"/>
    <lineage>
        <taxon>Bacteria</taxon>
        <taxon>Bacillati</taxon>
        <taxon>Actinomycetota</taxon>
        <taxon>Actinomycetes</taxon>
        <taxon>Micromonosporales</taxon>
        <taxon>Micromonosporaceae</taxon>
        <taxon>Phytomonospora</taxon>
    </lineage>
</organism>
<keyword evidence="3" id="KW-1185">Reference proteome</keyword>
<protein>
    <recommendedName>
        <fullName evidence="1">DUF5710 domain-containing protein</fullName>
    </recommendedName>
</protein>
<dbReference type="Pfam" id="PF18974">
    <property type="entry name" value="DUF5710"/>
    <property type="match status" value="1"/>
</dbReference>
<gene>
    <name evidence="2" type="ORF">HNR73_001970</name>
</gene>
<evidence type="ECO:0000259" key="1">
    <source>
        <dbReference type="Pfam" id="PF18974"/>
    </source>
</evidence>
<reference evidence="2 3" key="1">
    <citation type="submission" date="2020-08" db="EMBL/GenBank/DDBJ databases">
        <title>Genomic Encyclopedia of Type Strains, Phase IV (KMG-IV): sequencing the most valuable type-strain genomes for metagenomic binning, comparative biology and taxonomic classification.</title>
        <authorList>
            <person name="Goeker M."/>
        </authorList>
    </citation>
    <scope>NUCLEOTIDE SEQUENCE [LARGE SCALE GENOMIC DNA]</scope>
    <source>
        <strain evidence="2 3">YIM 65646</strain>
    </source>
</reference>
<feature type="domain" description="DUF5710" evidence="1">
    <location>
        <begin position="3"/>
        <end position="43"/>
    </location>
</feature>
<name>A0A841FQ84_9ACTN</name>
<dbReference type="EMBL" id="JACHGT010000004">
    <property type="protein sequence ID" value="MBB6034120.1"/>
    <property type="molecule type" value="Genomic_DNA"/>
</dbReference>
<evidence type="ECO:0000313" key="3">
    <source>
        <dbReference type="Proteomes" id="UP000548476"/>
    </source>
</evidence>
<comment type="caution">
    <text evidence="2">The sequence shown here is derived from an EMBL/GenBank/DDBJ whole genome shotgun (WGS) entry which is preliminary data.</text>
</comment>
<accession>A0A841FQ84</accession>
<sequence length="223" mass="24992">MAREWLDVPYAEKDQAKAVGARWDPREKRWYAPDVVTPELRRWAALPDLPGTFPGEDRGFGAGLFVDLVPSSCWFTNVRSCVPQRDWERIRRVVTGRAARRCEVCGEAGQRLDVHERWAYDDARRVQALRRLICLCEPCHEVTHIGLAGIRGRADAAVAHLRAVTGMSGAEADAHVEDAFAVWRRRSAHTWTLDLGMLTDVGVTVAPPPKPGERATIAEQTLF</sequence>
<evidence type="ECO:0000313" key="2">
    <source>
        <dbReference type="EMBL" id="MBB6034120.1"/>
    </source>
</evidence>
<dbReference type="InterPro" id="IPR043764">
    <property type="entry name" value="DUF5710"/>
</dbReference>
<proteinExistence type="predicted"/>
<dbReference type="Proteomes" id="UP000548476">
    <property type="component" value="Unassembled WGS sequence"/>
</dbReference>
<dbReference type="AlphaFoldDB" id="A0A841FQ84"/>